<dbReference type="RefSeq" id="WP_092734499.1">
    <property type="nucleotide sequence ID" value="NZ_FNEW01000007.1"/>
</dbReference>
<dbReference type="GO" id="GO:0005886">
    <property type="term" value="C:plasma membrane"/>
    <property type="evidence" value="ECO:0007669"/>
    <property type="project" value="UniProtKB-SubCell"/>
</dbReference>
<evidence type="ECO:0000256" key="3">
    <source>
        <dbReference type="ARBA" id="ARBA00022448"/>
    </source>
</evidence>
<dbReference type="EMBL" id="FNEW01000007">
    <property type="protein sequence ID" value="SDK32748.1"/>
    <property type="molecule type" value="Genomic_DNA"/>
</dbReference>
<dbReference type="Gene3D" id="3.40.50.300">
    <property type="entry name" value="P-loop containing nucleotide triphosphate hydrolases"/>
    <property type="match status" value="2"/>
</dbReference>
<dbReference type="SUPFAM" id="SSF52540">
    <property type="entry name" value="P-loop containing nucleoside triphosphate hydrolases"/>
    <property type="match status" value="2"/>
</dbReference>
<dbReference type="NCBIfam" id="NF008453">
    <property type="entry name" value="PRK11308.1"/>
    <property type="match status" value="2"/>
</dbReference>
<dbReference type="FunFam" id="3.40.50.300:FF:000016">
    <property type="entry name" value="Oligopeptide ABC transporter ATP-binding component"/>
    <property type="match status" value="2"/>
</dbReference>
<evidence type="ECO:0000256" key="1">
    <source>
        <dbReference type="ARBA" id="ARBA00004417"/>
    </source>
</evidence>
<dbReference type="PANTHER" id="PTHR43297:SF2">
    <property type="entry name" value="DIPEPTIDE TRANSPORT ATP-BINDING PROTEIN DPPD"/>
    <property type="match status" value="1"/>
</dbReference>
<sequence>MVSEINPAGILLSIRDLRAALPATRDRSFAVKDISLDLHAGEMLCIIGESGSGKSVTANALMGLLPRQVKLESGEITFQGRDLLKCSEEQLRDIRGRSIAMIFQDPMSALNPLMTVGKQIEEAIRSHRKTAPQELRQRVVGLLADVGLPDPETIQHQYPFRMSGGQRQRVMIAMAMALDPDILIADEPTTALDVTTQAQILSLIKELQGRKNMGVIFITHDFGVVEEVADRVAVMRRGEIVEQGPASKVLREPQHAYTRALIDAVPKINKGKDGSTKDATSPVMEVRNLYKTYQAPGGLFQKRRTIPALKNVSFDIHQGKTVGIVGESGSGKSTLARQIVRLAENTSGSIVFMGRDIAKLSENELRPVRRHMQMIFQDPYSSLNPRQTIGQILTAGPRANGMAADVARQRAMRLLERVGLDQSAFERYPHEFSGGQRQRAGIARALMMDPVLLVADESVSALDVSIQAEVLALLKEIQAETGVAIVFITHDLRVAHEISDELIVMYEGEIVESGPTDRVFWHPKHEYTKKLLGAVPGMTAHDAFLQPASR</sequence>
<proteinExistence type="inferred from homology"/>
<comment type="subcellular location">
    <subcellularLocation>
        <location evidence="1">Cell inner membrane</location>
        <topology evidence="1">Peripheral membrane protein</topology>
    </subcellularLocation>
</comment>
<comment type="similarity">
    <text evidence="2">Belongs to the ABC transporter superfamily.</text>
</comment>
<evidence type="ECO:0000256" key="7">
    <source>
        <dbReference type="ARBA" id="ARBA00023136"/>
    </source>
</evidence>
<comment type="caution">
    <text evidence="9">The sequence shown here is derived from an EMBL/GenBank/DDBJ whole genome shotgun (WGS) entry which is preliminary data.</text>
</comment>
<dbReference type="NCBIfam" id="NF007739">
    <property type="entry name" value="PRK10419.1"/>
    <property type="match status" value="2"/>
</dbReference>
<name>A0A7Z7FT91_9HYPH</name>
<keyword evidence="5" id="KW-0547">Nucleotide-binding</keyword>
<feature type="domain" description="ABC transporter" evidence="8">
    <location>
        <begin position="284"/>
        <end position="532"/>
    </location>
</feature>
<evidence type="ECO:0000256" key="2">
    <source>
        <dbReference type="ARBA" id="ARBA00005417"/>
    </source>
</evidence>
<keyword evidence="6 9" id="KW-0067">ATP-binding</keyword>
<dbReference type="InterPro" id="IPR017871">
    <property type="entry name" value="ABC_transporter-like_CS"/>
</dbReference>
<dbReference type="CDD" id="cd03257">
    <property type="entry name" value="ABC_NikE_OppD_transporters"/>
    <property type="match status" value="2"/>
</dbReference>
<evidence type="ECO:0000256" key="5">
    <source>
        <dbReference type="ARBA" id="ARBA00022741"/>
    </source>
</evidence>
<dbReference type="GO" id="GO:0055085">
    <property type="term" value="P:transmembrane transport"/>
    <property type="evidence" value="ECO:0007669"/>
    <property type="project" value="UniProtKB-ARBA"/>
</dbReference>
<gene>
    <name evidence="9" type="ORF">SAMN05428983_4587</name>
</gene>
<feature type="domain" description="ABC transporter" evidence="8">
    <location>
        <begin position="12"/>
        <end position="262"/>
    </location>
</feature>
<dbReference type="Proteomes" id="UP000198917">
    <property type="component" value="Unassembled WGS sequence"/>
</dbReference>
<dbReference type="GO" id="GO:0015833">
    <property type="term" value="P:peptide transport"/>
    <property type="evidence" value="ECO:0007669"/>
    <property type="project" value="InterPro"/>
</dbReference>
<dbReference type="Pfam" id="PF00005">
    <property type="entry name" value="ABC_tran"/>
    <property type="match status" value="2"/>
</dbReference>
<evidence type="ECO:0000256" key="4">
    <source>
        <dbReference type="ARBA" id="ARBA00022475"/>
    </source>
</evidence>
<dbReference type="PROSITE" id="PS00211">
    <property type="entry name" value="ABC_TRANSPORTER_1"/>
    <property type="match status" value="2"/>
</dbReference>
<protein>
    <submittedName>
        <fullName evidence="9">Peptide/nickel transport system ATP-binding protein</fullName>
    </submittedName>
</protein>
<dbReference type="InterPro" id="IPR003439">
    <property type="entry name" value="ABC_transporter-like_ATP-bd"/>
</dbReference>
<dbReference type="InterPro" id="IPR013563">
    <property type="entry name" value="Oligopep_ABC_C"/>
</dbReference>
<dbReference type="InterPro" id="IPR050388">
    <property type="entry name" value="ABC_Ni/Peptide_Import"/>
</dbReference>
<dbReference type="InterPro" id="IPR027417">
    <property type="entry name" value="P-loop_NTPase"/>
</dbReference>
<dbReference type="PROSITE" id="PS50893">
    <property type="entry name" value="ABC_TRANSPORTER_2"/>
    <property type="match status" value="2"/>
</dbReference>
<dbReference type="Pfam" id="PF08352">
    <property type="entry name" value="oligo_HPY"/>
    <property type="match status" value="2"/>
</dbReference>
<keyword evidence="4" id="KW-1003">Cell membrane</keyword>
<dbReference type="GO" id="GO:0016887">
    <property type="term" value="F:ATP hydrolysis activity"/>
    <property type="evidence" value="ECO:0007669"/>
    <property type="project" value="InterPro"/>
</dbReference>
<keyword evidence="7" id="KW-0472">Membrane</keyword>
<dbReference type="GO" id="GO:0005524">
    <property type="term" value="F:ATP binding"/>
    <property type="evidence" value="ECO:0007669"/>
    <property type="project" value="UniProtKB-KW"/>
</dbReference>
<dbReference type="InterPro" id="IPR003593">
    <property type="entry name" value="AAA+_ATPase"/>
</dbReference>
<accession>A0A7Z7FT91</accession>
<dbReference type="PANTHER" id="PTHR43297">
    <property type="entry name" value="OLIGOPEPTIDE TRANSPORT ATP-BINDING PROTEIN APPD"/>
    <property type="match status" value="1"/>
</dbReference>
<evidence type="ECO:0000313" key="9">
    <source>
        <dbReference type="EMBL" id="SDK32748.1"/>
    </source>
</evidence>
<evidence type="ECO:0000313" key="10">
    <source>
        <dbReference type="Proteomes" id="UP000198917"/>
    </source>
</evidence>
<evidence type="ECO:0000256" key="6">
    <source>
        <dbReference type="ARBA" id="ARBA00022840"/>
    </source>
</evidence>
<keyword evidence="3" id="KW-0813">Transport</keyword>
<organism evidence="9 10">
    <name type="scientific">Agrobacterium fabrum</name>
    <dbReference type="NCBI Taxonomy" id="1176649"/>
    <lineage>
        <taxon>Bacteria</taxon>
        <taxon>Pseudomonadati</taxon>
        <taxon>Pseudomonadota</taxon>
        <taxon>Alphaproteobacteria</taxon>
        <taxon>Hyphomicrobiales</taxon>
        <taxon>Rhizobiaceae</taxon>
        <taxon>Rhizobium/Agrobacterium group</taxon>
        <taxon>Agrobacterium</taxon>
        <taxon>Agrobacterium tumefaciens complex</taxon>
    </lineage>
</organism>
<dbReference type="AlphaFoldDB" id="A0A7Z7FT91"/>
<evidence type="ECO:0000259" key="8">
    <source>
        <dbReference type="PROSITE" id="PS50893"/>
    </source>
</evidence>
<dbReference type="SMART" id="SM00382">
    <property type="entry name" value="AAA"/>
    <property type="match status" value="2"/>
</dbReference>
<reference evidence="9 10" key="1">
    <citation type="submission" date="2016-10" db="EMBL/GenBank/DDBJ databases">
        <authorList>
            <person name="Varghese N."/>
            <person name="Submissions S."/>
        </authorList>
    </citation>
    <scope>NUCLEOTIDE SEQUENCE [LARGE SCALE GENOMIC DNA]</scope>
    <source>
        <strain evidence="9 10">PDC82</strain>
    </source>
</reference>